<dbReference type="GO" id="GO:0032589">
    <property type="term" value="C:neuron projection membrane"/>
    <property type="evidence" value="ECO:0007669"/>
    <property type="project" value="TreeGrafter"/>
</dbReference>
<dbReference type="RefSeq" id="XP_028142196.1">
    <property type="nucleotide sequence ID" value="XM_028286395.1"/>
</dbReference>
<proteinExistence type="predicted"/>
<gene>
    <name evidence="2" type="primary">LOC114336072</name>
</gene>
<dbReference type="GO" id="GO:0050808">
    <property type="term" value="P:synapse organization"/>
    <property type="evidence" value="ECO:0007669"/>
    <property type="project" value="TreeGrafter"/>
</dbReference>
<accession>A0A6P7G068</accession>
<sequence>MTELNELGRLITELLSEDEELEDSGDSYSPSSESLSDENEEITDRGGISLVTEKGFITTSRLLIQKAGQSDSGLYTCTPSNANTASVRVHILNGEHPAAMHHGHGSLTSLSHVTFFFSLILLIILRPPT</sequence>
<protein>
    <submittedName>
        <fullName evidence="2">Uncharacterized protein LOC114336072</fullName>
    </submittedName>
</protein>
<dbReference type="PANTHER" id="PTHR23279">
    <property type="entry name" value="DEFECTIVE PROBOSCIS EXTENSION RESPONSE DPR -RELATED"/>
    <property type="match status" value="1"/>
</dbReference>
<feature type="region of interest" description="Disordered" evidence="1">
    <location>
        <begin position="15"/>
        <end position="44"/>
    </location>
</feature>
<dbReference type="SUPFAM" id="SSF48726">
    <property type="entry name" value="Immunoglobulin"/>
    <property type="match status" value="1"/>
</dbReference>
<dbReference type="InterPro" id="IPR013783">
    <property type="entry name" value="Ig-like_fold"/>
</dbReference>
<dbReference type="InterPro" id="IPR036179">
    <property type="entry name" value="Ig-like_dom_sf"/>
</dbReference>
<feature type="compositionally biased region" description="Acidic residues" evidence="1">
    <location>
        <begin position="15"/>
        <end position="25"/>
    </location>
</feature>
<dbReference type="Gene3D" id="2.60.40.10">
    <property type="entry name" value="Immunoglobulins"/>
    <property type="match status" value="1"/>
</dbReference>
<organism evidence="2">
    <name type="scientific">Diabrotica virgifera virgifera</name>
    <name type="common">western corn rootworm</name>
    <dbReference type="NCBI Taxonomy" id="50390"/>
    <lineage>
        <taxon>Eukaryota</taxon>
        <taxon>Metazoa</taxon>
        <taxon>Ecdysozoa</taxon>
        <taxon>Arthropoda</taxon>
        <taxon>Hexapoda</taxon>
        <taxon>Insecta</taxon>
        <taxon>Pterygota</taxon>
        <taxon>Neoptera</taxon>
        <taxon>Endopterygota</taxon>
        <taxon>Coleoptera</taxon>
        <taxon>Polyphaga</taxon>
        <taxon>Cucujiformia</taxon>
        <taxon>Chrysomeloidea</taxon>
        <taxon>Chrysomelidae</taxon>
        <taxon>Galerucinae</taxon>
        <taxon>Diabroticina</taxon>
        <taxon>Diabroticites</taxon>
        <taxon>Diabrotica</taxon>
    </lineage>
</organism>
<evidence type="ECO:0000313" key="2">
    <source>
        <dbReference type="RefSeq" id="XP_028142196.1"/>
    </source>
</evidence>
<dbReference type="InParanoid" id="A0A6P7G068"/>
<name>A0A6P7G068_DIAVI</name>
<dbReference type="AlphaFoldDB" id="A0A6P7G068"/>
<dbReference type="PANTHER" id="PTHR23279:SF5">
    <property type="entry name" value="DEFECTIVE PROBOSCIS EXTENSION RESPONSE 8, ISOFORM A"/>
    <property type="match status" value="1"/>
</dbReference>
<dbReference type="InterPro" id="IPR037448">
    <property type="entry name" value="Zig-8"/>
</dbReference>
<reference evidence="2" key="1">
    <citation type="submission" date="2025-08" db="UniProtKB">
        <authorList>
            <consortium name="RefSeq"/>
        </authorList>
    </citation>
    <scope>IDENTIFICATION</scope>
    <source>
        <tissue evidence="2">Whole insect</tissue>
    </source>
</reference>
<evidence type="ECO:0000256" key="1">
    <source>
        <dbReference type="SAM" id="MobiDB-lite"/>
    </source>
</evidence>